<dbReference type="EMBL" id="QPFP01000129">
    <property type="protein sequence ID" value="TEB20900.1"/>
    <property type="molecule type" value="Genomic_DNA"/>
</dbReference>
<sequence length="198" mass="22205">MCVHSSSQSSVGYSTALTRRAVRWSTYPRSTSLGTAIAMSSYSYSLLVLTARYASQAPSTVVYHTGIQLTRYVGAACPLRSYVRMHLARLVRYCMVLLFREIVRSASLAPNVNNWVWLRDAPQLRIACSSGSYTLVPSFYAACSRGELCLTAQNNRCGHVHLGRGLIRSVNRVNGRAFDRSRESPHRVSRSRRYLSIF</sequence>
<accession>A0A4Y7SGT2</accession>
<proteinExistence type="predicted"/>
<gene>
    <name evidence="1" type="ORF">FA13DRAFT_175145</name>
</gene>
<name>A0A4Y7SGT2_COPMI</name>
<keyword evidence="2" id="KW-1185">Reference proteome</keyword>
<evidence type="ECO:0000313" key="2">
    <source>
        <dbReference type="Proteomes" id="UP000298030"/>
    </source>
</evidence>
<evidence type="ECO:0000313" key="1">
    <source>
        <dbReference type="EMBL" id="TEB20900.1"/>
    </source>
</evidence>
<dbReference type="Proteomes" id="UP000298030">
    <property type="component" value="Unassembled WGS sequence"/>
</dbReference>
<comment type="caution">
    <text evidence="1">The sequence shown here is derived from an EMBL/GenBank/DDBJ whole genome shotgun (WGS) entry which is preliminary data.</text>
</comment>
<organism evidence="1 2">
    <name type="scientific">Coprinellus micaceus</name>
    <name type="common">Glistening ink-cap mushroom</name>
    <name type="synonym">Coprinus micaceus</name>
    <dbReference type="NCBI Taxonomy" id="71717"/>
    <lineage>
        <taxon>Eukaryota</taxon>
        <taxon>Fungi</taxon>
        <taxon>Dikarya</taxon>
        <taxon>Basidiomycota</taxon>
        <taxon>Agaricomycotina</taxon>
        <taxon>Agaricomycetes</taxon>
        <taxon>Agaricomycetidae</taxon>
        <taxon>Agaricales</taxon>
        <taxon>Agaricineae</taxon>
        <taxon>Psathyrellaceae</taxon>
        <taxon>Coprinellus</taxon>
    </lineage>
</organism>
<reference evidence="1 2" key="1">
    <citation type="journal article" date="2019" name="Nat. Ecol. Evol.">
        <title>Megaphylogeny resolves global patterns of mushroom evolution.</title>
        <authorList>
            <person name="Varga T."/>
            <person name="Krizsan K."/>
            <person name="Foldi C."/>
            <person name="Dima B."/>
            <person name="Sanchez-Garcia M."/>
            <person name="Sanchez-Ramirez S."/>
            <person name="Szollosi G.J."/>
            <person name="Szarkandi J.G."/>
            <person name="Papp V."/>
            <person name="Albert L."/>
            <person name="Andreopoulos W."/>
            <person name="Angelini C."/>
            <person name="Antonin V."/>
            <person name="Barry K.W."/>
            <person name="Bougher N.L."/>
            <person name="Buchanan P."/>
            <person name="Buyck B."/>
            <person name="Bense V."/>
            <person name="Catcheside P."/>
            <person name="Chovatia M."/>
            <person name="Cooper J."/>
            <person name="Damon W."/>
            <person name="Desjardin D."/>
            <person name="Finy P."/>
            <person name="Geml J."/>
            <person name="Haridas S."/>
            <person name="Hughes K."/>
            <person name="Justo A."/>
            <person name="Karasinski D."/>
            <person name="Kautmanova I."/>
            <person name="Kiss B."/>
            <person name="Kocsube S."/>
            <person name="Kotiranta H."/>
            <person name="LaButti K.M."/>
            <person name="Lechner B.E."/>
            <person name="Liimatainen K."/>
            <person name="Lipzen A."/>
            <person name="Lukacs Z."/>
            <person name="Mihaltcheva S."/>
            <person name="Morgado L.N."/>
            <person name="Niskanen T."/>
            <person name="Noordeloos M.E."/>
            <person name="Ohm R.A."/>
            <person name="Ortiz-Santana B."/>
            <person name="Ovrebo C."/>
            <person name="Racz N."/>
            <person name="Riley R."/>
            <person name="Savchenko A."/>
            <person name="Shiryaev A."/>
            <person name="Soop K."/>
            <person name="Spirin V."/>
            <person name="Szebenyi C."/>
            <person name="Tomsovsky M."/>
            <person name="Tulloss R.E."/>
            <person name="Uehling J."/>
            <person name="Grigoriev I.V."/>
            <person name="Vagvolgyi C."/>
            <person name="Papp T."/>
            <person name="Martin F.M."/>
            <person name="Miettinen O."/>
            <person name="Hibbett D.S."/>
            <person name="Nagy L.G."/>
        </authorList>
    </citation>
    <scope>NUCLEOTIDE SEQUENCE [LARGE SCALE GENOMIC DNA]</scope>
    <source>
        <strain evidence="1 2">FP101781</strain>
    </source>
</reference>
<protein>
    <submittedName>
        <fullName evidence="1">Uncharacterized protein</fullName>
    </submittedName>
</protein>
<dbReference type="AlphaFoldDB" id="A0A4Y7SGT2"/>